<accession>A0ABQ8KNK7</accession>
<protein>
    <submittedName>
        <fullName evidence="2">Uncharacterized protein</fullName>
    </submittedName>
</protein>
<evidence type="ECO:0000313" key="2">
    <source>
        <dbReference type="EMBL" id="KAH9839799.1"/>
    </source>
</evidence>
<gene>
    <name evidence="2" type="ORF">C8Q71DRAFT_855107</name>
</gene>
<evidence type="ECO:0000256" key="1">
    <source>
        <dbReference type="SAM" id="MobiDB-lite"/>
    </source>
</evidence>
<organism evidence="2 3">
    <name type="scientific">Rhodofomes roseus</name>
    <dbReference type="NCBI Taxonomy" id="34475"/>
    <lineage>
        <taxon>Eukaryota</taxon>
        <taxon>Fungi</taxon>
        <taxon>Dikarya</taxon>
        <taxon>Basidiomycota</taxon>
        <taxon>Agaricomycotina</taxon>
        <taxon>Agaricomycetes</taxon>
        <taxon>Polyporales</taxon>
        <taxon>Rhodofomes</taxon>
    </lineage>
</organism>
<dbReference type="RefSeq" id="XP_047781449.1">
    <property type="nucleotide sequence ID" value="XM_047927146.1"/>
</dbReference>
<feature type="compositionally biased region" description="Acidic residues" evidence="1">
    <location>
        <begin position="59"/>
        <end position="69"/>
    </location>
</feature>
<feature type="region of interest" description="Disordered" evidence="1">
    <location>
        <begin position="1"/>
        <end position="23"/>
    </location>
</feature>
<dbReference type="Proteomes" id="UP000814176">
    <property type="component" value="Unassembled WGS sequence"/>
</dbReference>
<feature type="compositionally biased region" description="Basic and acidic residues" evidence="1">
    <location>
        <begin position="95"/>
        <end position="106"/>
    </location>
</feature>
<reference evidence="2 3" key="1">
    <citation type="journal article" date="2021" name="Environ. Microbiol.">
        <title>Gene family expansions and transcriptome signatures uncover fungal adaptations to wood decay.</title>
        <authorList>
            <person name="Hage H."/>
            <person name="Miyauchi S."/>
            <person name="Viragh M."/>
            <person name="Drula E."/>
            <person name="Min B."/>
            <person name="Chaduli D."/>
            <person name="Navarro D."/>
            <person name="Favel A."/>
            <person name="Norest M."/>
            <person name="Lesage-Meessen L."/>
            <person name="Balint B."/>
            <person name="Merenyi Z."/>
            <person name="de Eugenio L."/>
            <person name="Morin E."/>
            <person name="Martinez A.T."/>
            <person name="Baldrian P."/>
            <person name="Stursova M."/>
            <person name="Martinez M.J."/>
            <person name="Novotny C."/>
            <person name="Magnuson J.K."/>
            <person name="Spatafora J.W."/>
            <person name="Maurice S."/>
            <person name="Pangilinan J."/>
            <person name="Andreopoulos W."/>
            <person name="LaButti K."/>
            <person name="Hundley H."/>
            <person name="Na H."/>
            <person name="Kuo A."/>
            <person name="Barry K."/>
            <person name="Lipzen A."/>
            <person name="Henrissat B."/>
            <person name="Riley R."/>
            <person name="Ahrendt S."/>
            <person name="Nagy L.G."/>
            <person name="Grigoriev I.V."/>
            <person name="Martin F."/>
            <person name="Rosso M.N."/>
        </authorList>
    </citation>
    <scope>NUCLEOTIDE SEQUENCE [LARGE SCALE GENOMIC DNA]</scope>
    <source>
        <strain evidence="2 3">CIRM-BRFM 1785</strain>
    </source>
</reference>
<evidence type="ECO:0000313" key="3">
    <source>
        <dbReference type="Proteomes" id="UP000814176"/>
    </source>
</evidence>
<keyword evidence="3" id="KW-1185">Reference proteome</keyword>
<feature type="compositionally biased region" description="Acidic residues" evidence="1">
    <location>
        <begin position="76"/>
        <end position="89"/>
    </location>
</feature>
<name>A0ABQ8KNK7_9APHY</name>
<sequence>MPRTSSSDKGYSPANVPRTDMITNKQFNHLRRAMPFKNFGWYQHSDPSCKLNRDRVCDDSGENDGDEDNNTGSGDSSDEDSDGDSDESSNEGSDSEERMDTAKDLQEMIATTRP</sequence>
<dbReference type="EMBL" id="JADCUA010000005">
    <property type="protein sequence ID" value="KAH9839799.1"/>
    <property type="molecule type" value="Genomic_DNA"/>
</dbReference>
<comment type="caution">
    <text evidence="2">The sequence shown here is derived from an EMBL/GenBank/DDBJ whole genome shotgun (WGS) entry which is preliminary data.</text>
</comment>
<feature type="region of interest" description="Disordered" evidence="1">
    <location>
        <begin position="42"/>
        <end position="114"/>
    </location>
</feature>
<proteinExistence type="predicted"/>
<dbReference type="GeneID" id="72007878"/>